<feature type="compositionally biased region" description="Basic and acidic residues" evidence="2">
    <location>
        <begin position="214"/>
        <end position="244"/>
    </location>
</feature>
<keyword evidence="1" id="KW-0863">Zinc-finger</keyword>
<dbReference type="SMART" id="SM00343">
    <property type="entry name" value="ZnF_C2HC"/>
    <property type="match status" value="1"/>
</dbReference>
<dbReference type="GO" id="GO:0003676">
    <property type="term" value="F:nucleic acid binding"/>
    <property type="evidence" value="ECO:0007669"/>
    <property type="project" value="InterPro"/>
</dbReference>
<keyword evidence="1" id="KW-0479">Metal-binding</keyword>
<reference evidence="4" key="2">
    <citation type="submission" date="2025-09" db="UniProtKB">
        <authorList>
            <consortium name="Ensembl"/>
        </authorList>
    </citation>
    <scope>IDENTIFICATION</scope>
</reference>
<reference evidence="4" key="1">
    <citation type="submission" date="2025-08" db="UniProtKB">
        <authorList>
            <consortium name="Ensembl"/>
        </authorList>
    </citation>
    <scope>IDENTIFICATION</scope>
</reference>
<proteinExistence type="predicted"/>
<dbReference type="Pfam" id="PF00098">
    <property type="entry name" value="zf-CCHC"/>
    <property type="match status" value="1"/>
</dbReference>
<dbReference type="PANTHER" id="PTHR46888:SF15">
    <property type="entry name" value="ZINC FINGER AND SCAN DOMAIN-CONTAINING PROTEIN 12-LIKE"/>
    <property type="match status" value="1"/>
</dbReference>
<dbReference type="InterPro" id="IPR036875">
    <property type="entry name" value="Znf_CCHC_sf"/>
</dbReference>
<dbReference type="Ensembl" id="ENSGMOT00000060208.1">
    <property type="protein sequence ID" value="ENSGMOP00000040175.1"/>
    <property type="gene ID" value="ENSGMOG00000035291.1"/>
</dbReference>
<dbReference type="SUPFAM" id="SSF47353">
    <property type="entry name" value="Retrovirus capsid dimerization domain-like"/>
    <property type="match status" value="1"/>
</dbReference>
<sequence length="362" mass="40177">MEALMKQLVEVSMAHQATTWELVGALAAGHGGVATGGTASRPAPSRFLLKQTETDDIEAYLNTFERTAVRENWDPAQWASLLAPFLSGTAQKAYQDLTDDQASNYEGLKKEILRRYGYTLISRSQRFHDWTYDATASPRSQMYDLIRLAKGSLTAAPLTLTATEKVVMDKFLRSLPYEAKKLASQANPQSADQLVELVEGHQAAVEVLRSGRPLRGEPNPRQKEQERERIRTEDHGRIPARETPRASPPRRRPFLNPDSRKCYECGEPGHISWSCPSRDVSMPSASAGELTTEHPCRLLTVCWGEESGPSPVTPVKANGRDTTAMLDSGSMVTLIRPDFTRSQSLRDTVAVMPRLHHPANGR</sequence>
<organism evidence="4 5">
    <name type="scientific">Gadus morhua</name>
    <name type="common">Atlantic cod</name>
    <dbReference type="NCBI Taxonomy" id="8049"/>
    <lineage>
        <taxon>Eukaryota</taxon>
        <taxon>Metazoa</taxon>
        <taxon>Chordata</taxon>
        <taxon>Craniata</taxon>
        <taxon>Vertebrata</taxon>
        <taxon>Euteleostomi</taxon>
        <taxon>Actinopterygii</taxon>
        <taxon>Neopterygii</taxon>
        <taxon>Teleostei</taxon>
        <taxon>Neoteleostei</taxon>
        <taxon>Acanthomorphata</taxon>
        <taxon>Zeiogadaria</taxon>
        <taxon>Gadariae</taxon>
        <taxon>Gadiformes</taxon>
        <taxon>Gadoidei</taxon>
        <taxon>Gadidae</taxon>
        <taxon>Gadus</taxon>
    </lineage>
</organism>
<dbReference type="GO" id="GO:0008270">
    <property type="term" value="F:zinc ion binding"/>
    <property type="evidence" value="ECO:0007669"/>
    <property type="project" value="UniProtKB-KW"/>
</dbReference>
<dbReference type="PANTHER" id="PTHR46888">
    <property type="entry name" value="ZINC KNUCKLE DOMAINCONTAINING PROTEIN-RELATED"/>
    <property type="match status" value="1"/>
</dbReference>
<accession>A0A8C5B7J0</accession>
<evidence type="ECO:0000256" key="1">
    <source>
        <dbReference type="PROSITE-ProRule" id="PRU00047"/>
    </source>
</evidence>
<dbReference type="Proteomes" id="UP000694546">
    <property type="component" value="Chromosome 4"/>
</dbReference>
<feature type="domain" description="CCHC-type" evidence="3">
    <location>
        <begin position="260"/>
        <end position="277"/>
    </location>
</feature>
<evidence type="ECO:0000259" key="3">
    <source>
        <dbReference type="PROSITE" id="PS50158"/>
    </source>
</evidence>
<dbReference type="SUPFAM" id="SSF57756">
    <property type="entry name" value="Retrovirus zinc finger-like domains"/>
    <property type="match status" value="1"/>
</dbReference>
<feature type="region of interest" description="Disordered" evidence="2">
    <location>
        <begin position="208"/>
        <end position="260"/>
    </location>
</feature>
<evidence type="ECO:0000256" key="2">
    <source>
        <dbReference type="SAM" id="MobiDB-lite"/>
    </source>
</evidence>
<dbReference type="InterPro" id="IPR038269">
    <property type="entry name" value="SCAN_sf"/>
</dbReference>
<dbReference type="AlphaFoldDB" id="A0A8C5B7J0"/>
<protein>
    <recommendedName>
        <fullName evidence="3">CCHC-type domain-containing protein</fullName>
    </recommendedName>
</protein>
<dbReference type="OMA" id="ACIEYSS"/>
<keyword evidence="5" id="KW-1185">Reference proteome</keyword>
<dbReference type="Gene3D" id="4.10.60.10">
    <property type="entry name" value="Zinc finger, CCHC-type"/>
    <property type="match status" value="1"/>
</dbReference>
<evidence type="ECO:0000313" key="5">
    <source>
        <dbReference type="Proteomes" id="UP000694546"/>
    </source>
</evidence>
<name>A0A8C5B7J0_GADMO</name>
<keyword evidence="1" id="KW-0862">Zinc</keyword>
<evidence type="ECO:0000313" key="4">
    <source>
        <dbReference type="Ensembl" id="ENSGMOP00000040175.1"/>
    </source>
</evidence>
<dbReference type="GeneTree" id="ENSGT00940000159113"/>
<dbReference type="Gene3D" id="1.10.4020.10">
    <property type="entry name" value="DNA breaking-rejoining enzymes"/>
    <property type="match status" value="1"/>
</dbReference>
<dbReference type="PROSITE" id="PS50158">
    <property type="entry name" value="ZF_CCHC"/>
    <property type="match status" value="1"/>
</dbReference>
<dbReference type="InterPro" id="IPR001878">
    <property type="entry name" value="Znf_CCHC"/>
</dbReference>